<comment type="subcellular location">
    <subcellularLocation>
        <location evidence="1">Nucleus</location>
    </subcellularLocation>
</comment>
<dbReference type="PANTHER" id="PTHR13620">
    <property type="entry name" value="3-5 EXONUCLEASE"/>
    <property type="match status" value="1"/>
</dbReference>
<evidence type="ECO:0000256" key="7">
    <source>
        <dbReference type="ARBA" id="ARBA00023242"/>
    </source>
</evidence>
<feature type="region of interest" description="Disordered" evidence="10">
    <location>
        <begin position="124"/>
        <end position="177"/>
    </location>
</feature>
<evidence type="ECO:0000256" key="1">
    <source>
        <dbReference type="ARBA" id="ARBA00004123"/>
    </source>
</evidence>
<dbReference type="InterPro" id="IPR012337">
    <property type="entry name" value="RNaseH-like_sf"/>
</dbReference>
<keyword evidence="6" id="KW-0460">Magnesium</keyword>
<organism evidence="12 13">
    <name type="scientific">Rhizopogon vinicolor AM-OR11-026</name>
    <dbReference type="NCBI Taxonomy" id="1314800"/>
    <lineage>
        <taxon>Eukaryota</taxon>
        <taxon>Fungi</taxon>
        <taxon>Dikarya</taxon>
        <taxon>Basidiomycota</taxon>
        <taxon>Agaricomycotina</taxon>
        <taxon>Agaricomycetes</taxon>
        <taxon>Agaricomycetidae</taxon>
        <taxon>Boletales</taxon>
        <taxon>Suillineae</taxon>
        <taxon>Rhizopogonaceae</taxon>
        <taxon>Rhizopogon</taxon>
    </lineage>
</organism>
<feature type="compositionally biased region" description="Basic and acidic residues" evidence="10">
    <location>
        <begin position="144"/>
        <end position="177"/>
    </location>
</feature>
<evidence type="ECO:0000256" key="8">
    <source>
        <dbReference type="ARBA" id="ARBA00040531"/>
    </source>
</evidence>
<feature type="domain" description="3'-5' exonuclease" evidence="11">
    <location>
        <begin position="203"/>
        <end position="373"/>
    </location>
</feature>
<dbReference type="Gene3D" id="3.30.420.10">
    <property type="entry name" value="Ribonuclease H-like superfamily/Ribonuclease H"/>
    <property type="match status" value="1"/>
</dbReference>
<dbReference type="InterPro" id="IPR051132">
    <property type="entry name" value="3-5_Exonuclease_domain"/>
</dbReference>
<dbReference type="EMBL" id="KV448133">
    <property type="protein sequence ID" value="OAX43766.1"/>
    <property type="molecule type" value="Genomic_DNA"/>
</dbReference>
<evidence type="ECO:0000256" key="6">
    <source>
        <dbReference type="ARBA" id="ARBA00022842"/>
    </source>
</evidence>
<gene>
    <name evidence="12" type="ORF">K503DRAFT_707938</name>
</gene>
<dbReference type="GO" id="GO:0046872">
    <property type="term" value="F:metal ion binding"/>
    <property type="evidence" value="ECO:0007669"/>
    <property type="project" value="UniProtKB-KW"/>
</dbReference>
<keyword evidence="5" id="KW-0269">Exonuclease</keyword>
<reference evidence="12 13" key="1">
    <citation type="submission" date="2016-06" db="EMBL/GenBank/DDBJ databases">
        <title>Comparative genomics of the ectomycorrhizal sister species Rhizopogon vinicolor and Rhizopogon vesiculosus (Basidiomycota: Boletales) reveals a divergence of the mating type B locus.</title>
        <authorList>
            <consortium name="DOE Joint Genome Institute"/>
            <person name="Mujic A.B."/>
            <person name="Kuo A."/>
            <person name="Tritt A."/>
            <person name="Lipzen A."/>
            <person name="Chen C."/>
            <person name="Johnson J."/>
            <person name="Sharma A."/>
            <person name="Barry K."/>
            <person name="Grigoriev I.V."/>
            <person name="Spatafora J.W."/>
        </authorList>
    </citation>
    <scope>NUCLEOTIDE SEQUENCE [LARGE SCALE GENOMIC DNA]</scope>
    <source>
        <strain evidence="12 13">AM-OR11-026</strain>
    </source>
</reference>
<dbReference type="OrthoDB" id="1920326at2759"/>
<keyword evidence="7" id="KW-0539">Nucleus</keyword>
<dbReference type="GO" id="GO:0003676">
    <property type="term" value="F:nucleic acid binding"/>
    <property type="evidence" value="ECO:0007669"/>
    <property type="project" value="InterPro"/>
</dbReference>
<feature type="compositionally biased region" description="Basic and acidic residues" evidence="10">
    <location>
        <begin position="124"/>
        <end position="137"/>
    </location>
</feature>
<dbReference type="PANTHER" id="PTHR13620:SF109">
    <property type="entry name" value="3'-5' EXONUCLEASE"/>
    <property type="match status" value="1"/>
</dbReference>
<dbReference type="GO" id="GO:0006139">
    <property type="term" value="P:nucleobase-containing compound metabolic process"/>
    <property type="evidence" value="ECO:0007669"/>
    <property type="project" value="InterPro"/>
</dbReference>
<dbReference type="InterPro" id="IPR036397">
    <property type="entry name" value="RNaseH_sf"/>
</dbReference>
<dbReference type="GO" id="GO:0005634">
    <property type="term" value="C:nucleus"/>
    <property type="evidence" value="ECO:0007669"/>
    <property type="project" value="UniProtKB-SubCell"/>
</dbReference>
<name>A0A1B7NFU1_9AGAM</name>
<dbReference type="AlphaFoldDB" id="A0A1B7NFU1"/>
<evidence type="ECO:0000313" key="13">
    <source>
        <dbReference type="Proteomes" id="UP000092154"/>
    </source>
</evidence>
<evidence type="ECO:0000256" key="2">
    <source>
        <dbReference type="ARBA" id="ARBA00022722"/>
    </source>
</evidence>
<evidence type="ECO:0000256" key="3">
    <source>
        <dbReference type="ARBA" id="ARBA00022723"/>
    </source>
</evidence>
<dbReference type="SUPFAM" id="SSF53098">
    <property type="entry name" value="Ribonuclease H-like"/>
    <property type="match status" value="1"/>
</dbReference>
<evidence type="ECO:0000256" key="9">
    <source>
        <dbReference type="ARBA" id="ARBA00042761"/>
    </source>
</evidence>
<evidence type="ECO:0000259" key="11">
    <source>
        <dbReference type="Pfam" id="PF01612"/>
    </source>
</evidence>
<dbReference type="InParanoid" id="A0A1B7NFU1"/>
<keyword evidence="3" id="KW-0479">Metal-binding</keyword>
<accession>A0A1B7NFU1</accession>
<keyword evidence="13" id="KW-1185">Reference proteome</keyword>
<evidence type="ECO:0000313" key="12">
    <source>
        <dbReference type="EMBL" id="OAX43766.1"/>
    </source>
</evidence>
<dbReference type="GO" id="GO:0008408">
    <property type="term" value="F:3'-5' exonuclease activity"/>
    <property type="evidence" value="ECO:0007669"/>
    <property type="project" value="InterPro"/>
</dbReference>
<dbReference type="Proteomes" id="UP000092154">
    <property type="component" value="Unassembled WGS sequence"/>
</dbReference>
<dbReference type="STRING" id="1314800.A0A1B7NFU1"/>
<evidence type="ECO:0000256" key="10">
    <source>
        <dbReference type="SAM" id="MobiDB-lite"/>
    </source>
</evidence>
<protein>
    <recommendedName>
        <fullName evidence="8">3'-5' exonuclease</fullName>
    </recommendedName>
    <alternativeName>
        <fullName evidence="9">Werner Syndrome-like exonuclease</fullName>
    </alternativeName>
</protein>
<evidence type="ECO:0000256" key="5">
    <source>
        <dbReference type="ARBA" id="ARBA00022839"/>
    </source>
</evidence>
<evidence type="ECO:0000256" key="4">
    <source>
        <dbReference type="ARBA" id="ARBA00022801"/>
    </source>
</evidence>
<proteinExistence type="predicted"/>
<sequence length="525" mass="58804">MAAKHRVIVNTMNISCHGATARRTNVEARGDSRPQRVLEKLDGAADSDNSIEIFEGNLFAEKALKSTMETVKKSKPIHPFFLERCKIEVSLNSARFRSDSKKAPKHDENLRTERVMLRDRNVLRRSHTDTAGKEVSRRGISQKEVGDDIDKVEGSSGKAPEDCKGRGALDKKSRSKADAEANSLMPTYSFADYCDTSPAIIYTRCEDEANRLVQNLESPLGFDLEWRVLWHSGAQERRTALVQLCDKSTVLLIQVSHMKRFPQKVWDVIESPSIIKTGANILNDGEKLYRDFGIVARGLVELGALAHFADDAFSSIYKRRVVSLAKMTAMYLKRNLVKSKERTSNWEGDLNSKMVDYAANDTHAALMVHLKLLDSAKVDNKDIDPTKYTSSVNPHSVGGDKVTVPHVLPVSNAPNFPPEPPRPQYMRAYNLWYHRNMPLDRICNILKTGGRVEPLKESTVISYVVGAIQADASLPFDMGKLLDLVRMETGSWQRHRAWLIDAERSGRGHAVPSPDKIVVGSLELQ</sequence>
<keyword evidence="4" id="KW-0378">Hydrolase</keyword>
<dbReference type="Pfam" id="PF01612">
    <property type="entry name" value="DNA_pol_A_exo1"/>
    <property type="match status" value="1"/>
</dbReference>
<dbReference type="CDD" id="cd06141">
    <property type="entry name" value="WRN_exo"/>
    <property type="match status" value="1"/>
</dbReference>
<dbReference type="InterPro" id="IPR002562">
    <property type="entry name" value="3'-5'_exonuclease_dom"/>
</dbReference>
<keyword evidence="2" id="KW-0540">Nuclease</keyword>